<feature type="compositionally biased region" description="Low complexity" evidence="1">
    <location>
        <begin position="143"/>
        <end position="163"/>
    </location>
</feature>
<evidence type="ECO:0000313" key="3">
    <source>
        <dbReference type="Proteomes" id="UP000078512"/>
    </source>
</evidence>
<feature type="compositionally biased region" description="Polar residues" evidence="1">
    <location>
        <begin position="59"/>
        <end position="91"/>
    </location>
</feature>
<keyword evidence="3" id="KW-1185">Reference proteome</keyword>
<dbReference type="EMBL" id="KV442016">
    <property type="protein sequence ID" value="OAQ34829.1"/>
    <property type="molecule type" value="Genomic_DNA"/>
</dbReference>
<dbReference type="AlphaFoldDB" id="A0A197KEL6"/>
<gene>
    <name evidence="2" type="ORF">K457DRAFT_14035</name>
</gene>
<proteinExistence type="predicted"/>
<feature type="region of interest" description="Disordered" evidence="1">
    <location>
        <begin position="143"/>
        <end position="169"/>
    </location>
</feature>
<organism evidence="2 3">
    <name type="scientific">Linnemannia elongata AG-77</name>
    <dbReference type="NCBI Taxonomy" id="1314771"/>
    <lineage>
        <taxon>Eukaryota</taxon>
        <taxon>Fungi</taxon>
        <taxon>Fungi incertae sedis</taxon>
        <taxon>Mucoromycota</taxon>
        <taxon>Mortierellomycotina</taxon>
        <taxon>Mortierellomycetes</taxon>
        <taxon>Mortierellales</taxon>
        <taxon>Mortierellaceae</taxon>
        <taxon>Linnemannia</taxon>
    </lineage>
</organism>
<evidence type="ECO:0000256" key="1">
    <source>
        <dbReference type="SAM" id="MobiDB-lite"/>
    </source>
</evidence>
<dbReference type="Proteomes" id="UP000078512">
    <property type="component" value="Unassembled WGS sequence"/>
</dbReference>
<evidence type="ECO:0000313" key="2">
    <source>
        <dbReference type="EMBL" id="OAQ34829.1"/>
    </source>
</evidence>
<reference evidence="2 3" key="1">
    <citation type="submission" date="2016-05" db="EMBL/GenBank/DDBJ databases">
        <title>Genome sequencing reveals origins of a unique bacterial endosymbiosis in the earliest lineages of terrestrial Fungi.</title>
        <authorList>
            <consortium name="DOE Joint Genome Institute"/>
            <person name="Uehling J."/>
            <person name="Gryganskyi A."/>
            <person name="Hameed K."/>
            <person name="Tschaplinski T."/>
            <person name="Misztal P."/>
            <person name="Wu S."/>
            <person name="Desiro A."/>
            <person name="Vande Pol N."/>
            <person name="Du Z.-Y."/>
            <person name="Zienkiewicz A."/>
            <person name="Zienkiewicz K."/>
            <person name="Morin E."/>
            <person name="Tisserant E."/>
            <person name="Splivallo R."/>
            <person name="Hainaut M."/>
            <person name="Henrissat B."/>
            <person name="Ohm R."/>
            <person name="Kuo A."/>
            <person name="Yan J."/>
            <person name="Lipzen A."/>
            <person name="Nolan M."/>
            <person name="Labutti K."/>
            <person name="Barry K."/>
            <person name="Goldstein A."/>
            <person name="Labbe J."/>
            <person name="Schadt C."/>
            <person name="Tuskan G."/>
            <person name="Grigoriev I."/>
            <person name="Martin F."/>
            <person name="Vilgalys R."/>
            <person name="Bonito G."/>
        </authorList>
    </citation>
    <scope>NUCLEOTIDE SEQUENCE [LARGE SCALE GENOMIC DNA]</scope>
    <source>
        <strain evidence="2 3">AG-77</strain>
    </source>
</reference>
<sequence length="169" mass="16775">MSTEARHLLDGALIAAEEAVFASTSTNQASADAPTGPAKVAESINAAANINIVNNSGPSLNRSGGSARNPSTVAGDNGVASTNDVNPSAGENSALVIASDPLNNNASSASLSMSGGVSMSKNTAKEAAGNGATLPAAINNSELKSNRSSNNNNININININNSARRPSS</sequence>
<name>A0A197KEL6_9FUNG</name>
<protein>
    <submittedName>
        <fullName evidence="2">Uncharacterized protein</fullName>
    </submittedName>
</protein>
<feature type="region of interest" description="Disordered" evidence="1">
    <location>
        <begin position="59"/>
        <end position="92"/>
    </location>
</feature>
<accession>A0A197KEL6</accession>